<organism evidence="1 2">
    <name type="scientific">Albidovulum sediminis</name>
    <dbReference type="NCBI Taxonomy" id="3066345"/>
    <lineage>
        <taxon>Bacteria</taxon>
        <taxon>Pseudomonadati</taxon>
        <taxon>Pseudomonadota</taxon>
        <taxon>Alphaproteobacteria</taxon>
        <taxon>Rhodobacterales</taxon>
        <taxon>Paracoccaceae</taxon>
        <taxon>Albidovulum</taxon>
    </lineage>
</organism>
<proteinExistence type="predicted"/>
<protein>
    <recommendedName>
        <fullName evidence="3">PqqD family peptide modification chaperone</fullName>
    </recommendedName>
</protein>
<accession>A0ABT2NR85</accession>
<evidence type="ECO:0000313" key="1">
    <source>
        <dbReference type="EMBL" id="MCT8331462.1"/>
    </source>
</evidence>
<dbReference type="InterPro" id="IPR027417">
    <property type="entry name" value="P-loop_NTPase"/>
</dbReference>
<dbReference type="Proteomes" id="UP001205601">
    <property type="component" value="Unassembled WGS sequence"/>
</dbReference>
<comment type="caution">
    <text evidence="1">The sequence shown here is derived from an EMBL/GenBank/DDBJ whole genome shotgun (WGS) entry which is preliminary data.</text>
</comment>
<dbReference type="EMBL" id="JAOCQF010000004">
    <property type="protein sequence ID" value="MCT8331462.1"/>
    <property type="molecule type" value="Genomic_DNA"/>
</dbReference>
<name>A0ABT2NR85_9RHOB</name>
<sequence>MALRLEGLGQTILMDGADDLLPVLGAVMPHWRFEVLEEAREADACIRITGAGANRYLVHDLHGSEPAHEWDAVDAVCDVIADLALERVRASDSLFCLHGAAVAFAGRLVIFPNDHRAGKSVLTAVLGHAGHCVFGDDVLPITIAADGTVEGIATGVLPRVRLPVPAGFSSAFRTWAAANPGPGNDRYKYLEVPNLAAHGTRMPIGAIVRLDRREGEPPQLGPLSRAEAFESVIDRNFARNLHSGRIMRAFEALASQVPLATLTYGSAEEAAALLAQEFPRWNRPAPRVAAPLDVSSDAPAVDEANRVYHPERRYVRAEGLTETTIDGLHYVADSDGRGLFRLNHGARVIWAVLEEPATGPEAADIVATAFPAEDPARIAEDCARTFAELLGEALIVPAP</sequence>
<evidence type="ECO:0008006" key="3">
    <source>
        <dbReference type="Google" id="ProtNLM"/>
    </source>
</evidence>
<dbReference type="RefSeq" id="WP_261497372.1">
    <property type="nucleotide sequence ID" value="NZ_JAOCQF010000004.1"/>
</dbReference>
<gene>
    <name evidence="1" type="ORF">N5I32_18240</name>
</gene>
<dbReference type="Gene3D" id="3.40.50.300">
    <property type="entry name" value="P-loop containing nucleotide triphosphate hydrolases"/>
    <property type="match status" value="1"/>
</dbReference>
<keyword evidence="2" id="KW-1185">Reference proteome</keyword>
<evidence type="ECO:0000313" key="2">
    <source>
        <dbReference type="Proteomes" id="UP001205601"/>
    </source>
</evidence>
<reference evidence="2" key="1">
    <citation type="submission" date="2023-07" db="EMBL/GenBank/DDBJ databases">
        <title>Defluviimonas sediminis sp. nov., isolated from mangrove sediment.</title>
        <authorList>
            <person name="Liu L."/>
            <person name="Li J."/>
            <person name="Huang Y."/>
            <person name="Pan J."/>
            <person name="Li M."/>
        </authorList>
    </citation>
    <scope>NUCLEOTIDE SEQUENCE [LARGE SCALE GENOMIC DNA]</scope>
    <source>
        <strain evidence="2">FT324</strain>
    </source>
</reference>